<dbReference type="PANTHER" id="PTHR23416">
    <property type="entry name" value="SIALIC ACID SYNTHASE-RELATED"/>
    <property type="match status" value="1"/>
</dbReference>
<protein>
    <submittedName>
        <fullName evidence="1">Acyltransferase</fullName>
    </submittedName>
</protein>
<dbReference type="Proteomes" id="UP001165962">
    <property type="component" value="Unassembled WGS sequence"/>
</dbReference>
<keyword evidence="1" id="KW-0808">Transferase</keyword>
<dbReference type="InterPro" id="IPR011004">
    <property type="entry name" value="Trimer_LpxA-like_sf"/>
</dbReference>
<dbReference type="GO" id="GO:0016746">
    <property type="term" value="F:acyltransferase activity"/>
    <property type="evidence" value="ECO:0007669"/>
    <property type="project" value="UniProtKB-KW"/>
</dbReference>
<comment type="caution">
    <text evidence="1">The sequence shown here is derived from an EMBL/GenBank/DDBJ whole genome shotgun (WGS) entry which is preliminary data.</text>
</comment>
<name>A0ABX0JHP5_9BACL</name>
<dbReference type="Gene3D" id="2.160.10.10">
    <property type="entry name" value="Hexapeptide repeat proteins"/>
    <property type="match status" value="1"/>
</dbReference>
<reference evidence="1" key="1">
    <citation type="submission" date="2020-03" db="EMBL/GenBank/DDBJ databases">
        <title>Draft sequencing of Paenibacilllus sp. S3N08.</title>
        <authorList>
            <person name="Kim D.-U."/>
        </authorList>
    </citation>
    <scope>NUCLEOTIDE SEQUENCE</scope>
    <source>
        <strain evidence="1">S3N08</strain>
    </source>
</reference>
<dbReference type="InterPro" id="IPR001451">
    <property type="entry name" value="Hexapep"/>
</dbReference>
<organism evidence="1 2">
    <name type="scientific">Paenibacillus agricola</name>
    <dbReference type="NCBI Taxonomy" id="2716264"/>
    <lineage>
        <taxon>Bacteria</taxon>
        <taxon>Bacillati</taxon>
        <taxon>Bacillota</taxon>
        <taxon>Bacilli</taxon>
        <taxon>Bacillales</taxon>
        <taxon>Paenibacillaceae</taxon>
        <taxon>Paenibacillus</taxon>
    </lineage>
</organism>
<dbReference type="CDD" id="cd04647">
    <property type="entry name" value="LbH_MAT_like"/>
    <property type="match status" value="1"/>
</dbReference>
<sequence length="111" mass="11995">MIIGNRTIISQGCIFDGDIRIGDDVIFGPMVFINEIDHGFERRDIPMNQQTGASGTIVIEDDVWIGYSAVILKGVRISKGSIVGAGAIVNKSVPPYSINVGVPSTVKKYRD</sequence>
<dbReference type="SUPFAM" id="SSF51161">
    <property type="entry name" value="Trimeric LpxA-like enzymes"/>
    <property type="match status" value="1"/>
</dbReference>
<gene>
    <name evidence="1" type="ORF">G9U52_29095</name>
</gene>
<dbReference type="Pfam" id="PF00132">
    <property type="entry name" value="Hexapep"/>
    <property type="match status" value="1"/>
</dbReference>
<accession>A0ABX0JHP5</accession>
<dbReference type="PANTHER" id="PTHR23416:SF78">
    <property type="entry name" value="LIPOPOLYSACCHARIDE BIOSYNTHESIS O-ACETYL TRANSFERASE WBBJ-RELATED"/>
    <property type="match status" value="1"/>
</dbReference>
<dbReference type="EMBL" id="JAAOIW010000014">
    <property type="protein sequence ID" value="NHN33879.1"/>
    <property type="molecule type" value="Genomic_DNA"/>
</dbReference>
<evidence type="ECO:0000313" key="2">
    <source>
        <dbReference type="Proteomes" id="UP001165962"/>
    </source>
</evidence>
<proteinExistence type="predicted"/>
<evidence type="ECO:0000313" key="1">
    <source>
        <dbReference type="EMBL" id="NHN33879.1"/>
    </source>
</evidence>
<keyword evidence="2" id="KW-1185">Reference proteome</keyword>
<dbReference type="InterPro" id="IPR051159">
    <property type="entry name" value="Hexapeptide_acetyltransf"/>
</dbReference>
<keyword evidence="1" id="KW-0012">Acyltransferase</keyword>